<dbReference type="EMBL" id="LMTR01000078">
    <property type="protein sequence ID" value="KWT65557.1"/>
    <property type="molecule type" value="Genomic_DNA"/>
</dbReference>
<evidence type="ECO:0000313" key="5">
    <source>
        <dbReference type="EMBL" id="KWT65557.1"/>
    </source>
</evidence>
<dbReference type="Pfam" id="PF02926">
    <property type="entry name" value="THUMP"/>
    <property type="match status" value="1"/>
</dbReference>
<evidence type="ECO:0000256" key="3">
    <source>
        <dbReference type="PROSITE-ProRule" id="PRU00529"/>
    </source>
</evidence>
<comment type="caution">
    <text evidence="5">The sequence shown here is derived from an EMBL/GenBank/DDBJ whole genome shotgun (WGS) entry which is preliminary data.</text>
</comment>
<dbReference type="PANTHER" id="PTHR47313">
    <property type="entry name" value="RIBOSOMAL RNA LARGE SUBUNIT METHYLTRANSFERASE K/L"/>
    <property type="match status" value="1"/>
</dbReference>
<dbReference type="STRING" id="121290.APY04_2795"/>
<reference evidence="5 6" key="1">
    <citation type="submission" date="2015-10" db="EMBL/GenBank/DDBJ databases">
        <title>Transcriptomic analysis of a linuron degrading triple-species bacterial consortium.</title>
        <authorList>
            <person name="Albers P."/>
        </authorList>
    </citation>
    <scope>NUCLEOTIDE SEQUENCE [LARGE SCALE GENOMIC DNA]</scope>
    <source>
        <strain evidence="5 6">WDL6</strain>
    </source>
</reference>
<name>A0A109BBI1_HYPSL</name>
<feature type="domain" description="THUMP" evidence="4">
    <location>
        <begin position="64"/>
        <end position="168"/>
    </location>
</feature>
<dbReference type="Gene3D" id="3.40.50.150">
    <property type="entry name" value="Vaccinia Virus protein VP39"/>
    <property type="match status" value="1"/>
</dbReference>
<dbReference type="Gene3D" id="3.30.2130.30">
    <property type="match status" value="1"/>
</dbReference>
<keyword evidence="1 5" id="KW-0489">Methyltransferase</keyword>
<dbReference type="RefSeq" id="WP_245281943.1">
    <property type="nucleotide sequence ID" value="NZ_LMTR01000078.1"/>
</dbReference>
<dbReference type="Pfam" id="PF01170">
    <property type="entry name" value="UPF0020"/>
    <property type="match status" value="1"/>
</dbReference>
<dbReference type="InterPro" id="IPR000241">
    <property type="entry name" value="RlmKL-like_Mtase"/>
</dbReference>
<evidence type="ECO:0000313" key="6">
    <source>
        <dbReference type="Proteomes" id="UP000059074"/>
    </source>
</evidence>
<evidence type="ECO:0000256" key="1">
    <source>
        <dbReference type="ARBA" id="ARBA00022603"/>
    </source>
</evidence>
<gene>
    <name evidence="5" type="ORF">APY04_2795</name>
</gene>
<dbReference type="PROSITE" id="PS00092">
    <property type="entry name" value="N6_MTASE"/>
    <property type="match status" value="1"/>
</dbReference>
<sequence>MWASRPWHFYGRFHPHGMKQDQQFEIFLVATPGLEGPLCAEARACGFKAKTVPGGVEMKGGWPDVWRANLELRGAGKVYARIDSFHVKNLGQLERRAKTVPWRQVLRKAMPFRVEATCKSSKVYHSGAAEERIAQAITEQVDAVPDENADVCIKVRIENNICTVAVDTSGELLHKRGHKQAVAKAPMRETMASLFLRQCGFDGTQTVLDPMCGSGTFVIEAAETASALMPGRARRFAFEKLKGFDDVAWRAMREAHVASKPAVRFYGSDIDAGAIRMSRENAERAGVADITSFQEMDVADITPPEGAAPGIVIINPPYGDRIGNRANLKLLYRTMGDALLKRFSGWRVGLVTNEEQLAQATGLPFSLTAEPVLHGGLRIVLYRTGPLP</sequence>
<protein>
    <submittedName>
        <fullName evidence="5">Methyltransferase</fullName>
        <ecNumber evidence="5">2.1.1.-</ecNumber>
    </submittedName>
</protein>
<dbReference type="InterPro" id="IPR004114">
    <property type="entry name" value="THUMP_dom"/>
</dbReference>
<keyword evidence="6" id="KW-1185">Reference proteome</keyword>
<dbReference type="GO" id="GO:0008990">
    <property type="term" value="F:rRNA (guanine-N2-)-methyltransferase activity"/>
    <property type="evidence" value="ECO:0007669"/>
    <property type="project" value="TreeGrafter"/>
</dbReference>
<dbReference type="PROSITE" id="PS01261">
    <property type="entry name" value="UPF0020"/>
    <property type="match status" value="1"/>
</dbReference>
<dbReference type="CDD" id="cd11715">
    <property type="entry name" value="THUMP_AdoMetMT"/>
    <property type="match status" value="1"/>
</dbReference>
<dbReference type="InterPro" id="IPR053943">
    <property type="entry name" value="RlmKL-like_Mtase_CS"/>
</dbReference>
<dbReference type="GO" id="GO:0003723">
    <property type="term" value="F:RNA binding"/>
    <property type="evidence" value="ECO:0007669"/>
    <property type="project" value="UniProtKB-UniRule"/>
</dbReference>
<dbReference type="InterPro" id="IPR029063">
    <property type="entry name" value="SAM-dependent_MTases_sf"/>
</dbReference>
<dbReference type="Proteomes" id="UP000059074">
    <property type="component" value="Unassembled WGS sequence"/>
</dbReference>
<proteinExistence type="predicted"/>
<evidence type="ECO:0000256" key="2">
    <source>
        <dbReference type="ARBA" id="ARBA00022679"/>
    </source>
</evidence>
<dbReference type="InterPro" id="IPR054170">
    <property type="entry name" value="RlmL_1st"/>
</dbReference>
<dbReference type="EC" id="2.1.1.-" evidence="5"/>
<dbReference type="PATRIC" id="fig|121290.4.peg.85"/>
<dbReference type="InterPro" id="IPR002052">
    <property type="entry name" value="DNA_methylase_N6_adenine_CS"/>
</dbReference>
<dbReference type="AlphaFoldDB" id="A0A109BBI1"/>
<dbReference type="Pfam" id="PF22020">
    <property type="entry name" value="RlmL_1st"/>
    <property type="match status" value="1"/>
</dbReference>
<dbReference type="SUPFAM" id="SSF53335">
    <property type="entry name" value="S-adenosyl-L-methionine-dependent methyltransferases"/>
    <property type="match status" value="1"/>
</dbReference>
<dbReference type="GO" id="GO:0070043">
    <property type="term" value="F:rRNA (guanine-N7-)-methyltransferase activity"/>
    <property type="evidence" value="ECO:0007669"/>
    <property type="project" value="TreeGrafter"/>
</dbReference>
<evidence type="ECO:0000259" key="4">
    <source>
        <dbReference type="PROSITE" id="PS51165"/>
    </source>
</evidence>
<accession>A0A109BBI1</accession>
<dbReference type="PRINTS" id="PR00507">
    <property type="entry name" value="N12N6MTFRASE"/>
</dbReference>
<dbReference type="PANTHER" id="PTHR47313:SF1">
    <property type="entry name" value="RIBOSOMAL RNA LARGE SUBUNIT METHYLTRANSFERASE K_L"/>
    <property type="match status" value="1"/>
</dbReference>
<keyword evidence="2 5" id="KW-0808">Transferase</keyword>
<dbReference type="PROSITE" id="PS51165">
    <property type="entry name" value="THUMP"/>
    <property type="match status" value="1"/>
</dbReference>
<organism evidence="5 6">
    <name type="scientific">Hyphomicrobium sulfonivorans</name>
    <dbReference type="NCBI Taxonomy" id="121290"/>
    <lineage>
        <taxon>Bacteria</taxon>
        <taxon>Pseudomonadati</taxon>
        <taxon>Pseudomonadota</taxon>
        <taxon>Alphaproteobacteria</taxon>
        <taxon>Hyphomicrobiales</taxon>
        <taxon>Hyphomicrobiaceae</taxon>
        <taxon>Hyphomicrobium</taxon>
    </lineage>
</organism>
<keyword evidence="3" id="KW-0694">RNA-binding</keyword>